<reference evidence="1" key="1">
    <citation type="journal article" date="2015" name="Nature">
        <title>Complex archaea that bridge the gap between prokaryotes and eukaryotes.</title>
        <authorList>
            <person name="Spang A."/>
            <person name="Saw J.H."/>
            <person name="Jorgensen S.L."/>
            <person name="Zaremba-Niedzwiedzka K."/>
            <person name="Martijn J."/>
            <person name="Lind A.E."/>
            <person name="van Eijk R."/>
            <person name="Schleper C."/>
            <person name="Guy L."/>
            <person name="Ettema T.J."/>
        </authorList>
    </citation>
    <scope>NUCLEOTIDE SEQUENCE</scope>
</reference>
<evidence type="ECO:0000313" key="1">
    <source>
        <dbReference type="EMBL" id="KKK57565.1"/>
    </source>
</evidence>
<dbReference type="EMBL" id="LAZR01064415">
    <property type="protein sequence ID" value="KKK57565.1"/>
    <property type="molecule type" value="Genomic_DNA"/>
</dbReference>
<dbReference type="AlphaFoldDB" id="A0A0F8X9A3"/>
<organism evidence="1">
    <name type="scientific">marine sediment metagenome</name>
    <dbReference type="NCBI Taxonomy" id="412755"/>
    <lineage>
        <taxon>unclassified sequences</taxon>
        <taxon>metagenomes</taxon>
        <taxon>ecological metagenomes</taxon>
    </lineage>
</organism>
<sequence>MHLRVKKLLEKIRREAPGNVFTGAGVVVYESLDNLPLFLMGEDSVVNDNIDLFTTVLESSLATNPNHDGFCMVSKDFKLTHKNIYFAPPIDQSVSFDNSQGYGTRYVAALMGSKV</sequence>
<accession>A0A0F8X9A3</accession>
<proteinExistence type="predicted"/>
<feature type="non-terminal residue" evidence="1">
    <location>
        <position position="115"/>
    </location>
</feature>
<gene>
    <name evidence="1" type="ORF">LCGC14_3053180</name>
</gene>
<comment type="caution">
    <text evidence="1">The sequence shown here is derived from an EMBL/GenBank/DDBJ whole genome shotgun (WGS) entry which is preliminary data.</text>
</comment>
<protein>
    <submittedName>
        <fullName evidence="1">Uncharacterized protein</fullName>
    </submittedName>
</protein>
<name>A0A0F8X9A3_9ZZZZ</name>